<evidence type="ECO:0000313" key="3">
    <source>
        <dbReference type="Proteomes" id="UP000250235"/>
    </source>
</evidence>
<organism evidence="2 3">
    <name type="scientific">Dorcoceras hygrometricum</name>
    <dbReference type="NCBI Taxonomy" id="472368"/>
    <lineage>
        <taxon>Eukaryota</taxon>
        <taxon>Viridiplantae</taxon>
        <taxon>Streptophyta</taxon>
        <taxon>Embryophyta</taxon>
        <taxon>Tracheophyta</taxon>
        <taxon>Spermatophyta</taxon>
        <taxon>Magnoliopsida</taxon>
        <taxon>eudicotyledons</taxon>
        <taxon>Gunneridae</taxon>
        <taxon>Pentapetalae</taxon>
        <taxon>asterids</taxon>
        <taxon>lamiids</taxon>
        <taxon>Lamiales</taxon>
        <taxon>Gesneriaceae</taxon>
        <taxon>Didymocarpoideae</taxon>
        <taxon>Trichosporeae</taxon>
        <taxon>Loxocarpinae</taxon>
        <taxon>Dorcoceras</taxon>
    </lineage>
</organism>
<keyword evidence="3" id="KW-1185">Reference proteome</keyword>
<evidence type="ECO:0000256" key="1">
    <source>
        <dbReference type="SAM" id="MobiDB-lite"/>
    </source>
</evidence>
<feature type="region of interest" description="Disordered" evidence="1">
    <location>
        <begin position="224"/>
        <end position="255"/>
    </location>
</feature>
<feature type="region of interest" description="Disordered" evidence="1">
    <location>
        <begin position="135"/>
        <end position="165"/>
    </location>
</feature>
<sequence length="310" mass="35493">MYGIRQHYCQQLVELTSGHVNKFQNDDALTTSALLLTADAKHDIRKRCVPIYQNDVGMNTSSFLLSADEQYPIPTAAFYLNETISFIFNTTGSSIQQMVIQSQAIPHNATTGLFIDWFFCCDWFSQNNSVSHSVNQQLMPPRRRGRARGKIPVESEGQNEEVDRSIPLRRRARQVEDEVDEFPARVDDMDLVMARFQQMNPQTFNEGLQSRRSRVRPQVVQGNHPVVSGVQPSQTSQSSQPPQQEAQQSGRHRKKCSDFKIYGNDNRRSRCQVPFHIGRVSSRPDFGCPFILSYMLKTEFRRNLIKCNGT</sequence>
<evidence type="ECO:0000313" key="2">
    <source>
        <dbReference type="EMBL" id="KZV22490.1"/>
    </source>
</evidence>
<dbReference type="Proteomes" id="UP000250235">
    <property type="component" value="Unassembled WGS sequence"/>
</dbReference>
<gene>
    <name evidence="2" type="ORF">F511_19710</name>
</gene>
<name>A0A2Z7AMW7_9LAMI</name>
<feature type="compositionally biased region" description="Low complexity" evidence="1">
    <location>
        <begin position="224"/>
        <end position="249"/>
    </location>
</feature>
<proteinExistence type="predicted"/>
<dbReference type="EMBL" id="KV014365">
    <property type="protein sequence ID" value="KZV22490.1"/>
    <property type="molecule type" value="Genomic_DNA"/>
</dbReference>
<reference evidence="2 3" key="1">
    <citation type="journal article" date="2015" name="Proc. Natl. Acad. Sci. U.S.A.">
        <title>The resurrection genome of Boea hygrometrica: A blueprint for survival of dehydration.</title>
        <authorList>
            <person name="Xiao L."/>
            <person name="Yang G."/>
            <person name="Zhang L."/>
            <person name="Yang X."/>
            <person name="Zhao S."/>
            <person name="Ji Z."/>
            <person name="Zhou Q."/>
            <person name="Hu M."/>
            <person name="Wang Y."/>
            <person name="Chen M."/>
            <person name="Xu Y."/>
            <person name="Jin H."/>
            <person name="Xiao X."/>
            <person name="Hu G."/>
            <person name="Bao F."/>
            <person name="Hu Y."/>
            <person name="Wan P."/>
            <person name="Li L."/>
            <person name="Deng X."/>
            <person name="Kuang T."/>
            <person name="Xiang C."/>
            <person name="Zhu J.K."/>
            <person name="Oliver M.J."/>
            <person name="He Y."/>
        </authorList>
    </citation>
    <scope>NUCLEOTIDE SEQUENCE [LARGE SCALE GENOMIC DNA]</scope>
    <source>
        <strain evidence="3">cv. XS01</strain>
    </source>
</reference>
<dbReference type="AlphaFoldDB" id="A0A2Z7AMW7"/>
<accession>A0A2Z7AMW7</accession>
<protein>
    <submittedName>
        <fullName evidence="2">Uncharacterized protein</fullName>
    </submittedName>
</protein>